<sequence>MKAERLRVGYVGAGFGSYYAVEHDQYGRAVRGLRALAEEMDFELFAIEQGVTSVEEASEAAARLASENLDFLMLEAAACSPGEVLLPFTNIAPRLGIWGTPDPEQDGPIQIHSLVSVNHYTSIIRTYLADQAIAHKWFFGAIEDPDLIRRFRVTIRALQGIKAMKCARIGWIGGNSPGFYNMEFDEEALRQRFGTTVGRHSIGEVIERARRAEDGLADQVVGVATSFAAEVTAPKSGMDRNARIYLALKEIIEEEGYDALAVQCWPTFQEDYQVVPCMAYSLLGSEDGFAVSCEGDLPGAVSMLLLNSISPVRGSSTLLDLTALDAQSDMALLWHCGVTPRHFGKDNTIRWVDHVTIGRKSGDRVGVSGDLVFAAQPTTIAYSGSDFSRMFIAGAQIVERDVTGFDGTRGWFTEFRIDGEPVPVGDLLNTVLAHGQQHHYAVAQGDLTSELSEVAAWLGMRTIQPVPARDYVQIEGVNT</sequence>
<name>A0A6J7KF51_9ZZZZ</name>
<dbReference type="InterPro" id="IPR009015">
    <property type="entry name" value="Fucose_isomerase_N/cen_sf"/>
</dbReference>
<organism evidence="3">
    <name type="scientific">freshwater metagenome</name>
    <dbReference type="NCBI Taxonomy" id="449393"/>
    <lineage>
        <taxon>unclassified sequences</taxon>
        <taxon>metagenomes</taxon>
        <taxon>ecological metagenomes</taxon>
    </lineage>
</organism>
<dbReference type="EMBL" id="CAFBNE010000055">
    <property type="protein sequence ID" value="CAB4954790.1"/>
    <property type="molecule type" value="Genomic_DNA"/>
</dbReference>
<reference evidence="3" key="1">
    <citation type="submission" date="2020-05" db="EMBL/GenBank/DDBJ databases">
        <authorList>
            <person name="Chiriac C."/>
            <person name="Salcher M."/>
            <person name="Ghai R."/>
            <person name="Kavagutti S V."/>
        </authorList>
    </citation>
    <scope>NUCLEOTIDE SEQUENCE</scope>
</reference>
<evidence type="ECO:0000256" key="1">
    <source>
        <dbReference type="ARBA" id="ARBA00023235"/>
    </source>
</evidence>
<accession>A0A6J7KF51</accession>
<dbReference type="GO" id="GO:0016861">
    <property type="term" value="F:intramolecular oxidoreductase activity, interconverting aldoses and ketoses"/>
    <property type="evidence" value="ECO:0007669"/>
    <property type="project" value="InterPro"/>
</dbReference>
<protein>
    <submittedName>
        <fullName evidence="3">Unannotated protein</fullName>
    </submittedName>
</protein>
<dbReference type="AlphaFoldDB" id="A0A6J7KF51"/>
<dbReference type="SUPFAM" id="SSF53743">
    <property type="entry name" value="FucI/AraA N-terminal and middle domains"/>
    <property type="match status" value="1"/>
</dbReference>
<proteinExistence type="predicted"/>
<gene>
    <name evidence="3" type="ORF">UFOPK3772_01783</name>
</gene>
<evidence type="ECO:0000313" key="3">
    <source>
        <dbReference type="EMBL" id="CAB4954790.1"/>
    </source>
</evidence>
<evidence type="ECO:0000256" key="2">
    <source>
        <dbReference type="ARBA" id="ARBA00023277"/>
    </source>
</evidence>
<dbReference type="GO" id="GO:0005737">
    <property type="term" value="C:cytoplasm"/>
    <property type="evidence" value="ECO:0007669"/>
    <property type="project" value="InterPro"/>
</dbReference>
<keyword evidence="1" id="KW-0413">Isomerase</keyword>
<dbReference type="PANTHER" id="PTHR36120">
    <property type="entry name" value="FUCOSE ISOMERASE"/>
    <property type="match status" value="1"/>
</dbReference>
<dbReference type="PANTHER" id="PTHR36120:SF1">
    <property type="entry name" value="L-FUCOSE ISOMERASE C-TERMINAL DOMAIN-CONTAINING PROTEIN"/>
    <property type="match status" value="1"/>
</dbReference>
<keyword evidence="2" id="KW-0119">Carbohydrate metabolism</keyword>
<dbReference type="GO" id="GO:0005996">
    <property type="term" value="P:monosaccharide metabolic process"/>
    <property type="evidence" value="ECO:0007669"/>
    <property type="project" value="InterPro"/>
</dbReference>